<keyword evidence="3" id="KW-1185">Reference proteome</keyword>
<dbReference type="NCBIfam" id="TIGR01244">
    <property type="entry name" value="TIGR01244 family sulfur transferase"/>
    <property type="match status" value="1"/>
</dbReference>
<proteinExistence type="predicted"/>
<dbReference type="Gene3D" id="3.90.190.10">
    <property type="entry name" value="Protein tyrosine phosphatase superfamily"/>
    <property type="match status" value="1"/>
</dbReference>
<evidence type="ECO:0000313" key="2">
    <source>
        <dbReference type="EMBL" id="MFM2485971.1"/>
    </source>
</evidence>
<feature type="domain" description="Beta-lactamase hydrolase-like protein phosphatase-like" evidence="1">
    <location>
        <begin position="4"/>
        <end position="108"/>
    </location>
</feature>
<comment type="caution">
    <text evidence="2">The sequence shown here is derived from an EMBL/GenBank/DDBJ whole genome shotgun (WGS) entry which is preliminary data.</text>
</comment>
<dbReference type="InterPro" id="IPR005939">
    <property type="entry name" value="BLH_phosphatase-like"/>
</dbReference>
<keyword evidence="2" id="KW-0808">Transferase</keyword>
<name>A0ABW9G8G7_9GAMM</name>
<dbReference type="Proteomes" id="UP001629953">
    <property type="component" value="Unassembled WGS sequence"/>
</dbReference>
<dbReference type="Pfam" id="PF04273">
    <property type="entry name" value="BLH_phosphatase"/>
    <property type="match status" value="1"/>
</dbReference>
<dbReference type="GO" id="GO:0016740">
    <property type="term" value="F:transferase activity"/>
    <property type="evidence" value="ECO:0007669"/>
    <property type="project" value="UniProtKB-KW"/>
</dbReference>
<gene>
    <name evidence="2" type="ORF">ABUE30_13045</name>
</gene>
<dbReference type="EMBL" id="JBEQCT010000006">
    <property type="protein sequence ID" value="MFM2485971.1"/>
    <property type="molecule type" value="Genomic_DNA"/>
</dbReference>
<accession>A0ABW9G8G7</accession>
<evidence type="ECO:0000259" key="1">
    <source>
        <dbReference type="Pfam" id="PF04273"/>
    </source>
</evidence>
<dbReference type="SUPFAM" id="SSF52799">
    <property type="entry name" value="(Phosphotyrosine protein) phosphatases II"/>
    <property type="match status" value="1"/>
</dbReference>
<reference evidence="2 3" key="1">
    <citation type="journal article" date="2013" name="Int. J. Syst. Evol. Microbiol.">
        <title>Celerinatantimonas yamalensis sp. nov., a cold-adapted diazotrophic bacterium from a cold permafrost brine.</title>
        <authorList>
            <person name="Shcherbakova V."/>
            <person name="Chuvilskaya N."/>
            <person name="Rivkina E."/>
            <person name="Demidov N."/>
            <person name="Uchaeva V."/>
            <person name="Suetin S."/>
            <person name="Suzina N."/>
            <person name="Gilichinsky D."/>
        </authorList>
    </citation>
    <scope>NUCLEOTIDE SEQUENCE [LARGE SCALE GENOMIC DNA]</scope>
    <source>
        <strain evidence="2 3">C7</strain>
    </source>
</reference>
<protein>
    <submittedName>
        <fullName evidence="2">TIGR01244 family sulfur transferase</fullName>
    </submittedName>
</protein>
<sequence>MKIHYLEPNFAVSPQIEHTDLHDIAQLGFKTIICNRPDGEHHEQPSQQQLAQLAEELGLTFIYLPLQNGQIQQADGRQLAATIAETELPILAFCRSGTRSAIAWALANTAHRSAEEIRACVEAQGYSLNSCYIEQAHTLD</sequence>
<dbReference type="RefSeq" id="WP_408624231.1">
    <property type="nucleotide sequence ID" value="NZ_JBEQCT010000006.1"/>
</dbReference>
<evidence type="ECO:0000313" key="3">
    <source>
        <dbReference type="Proteomes" id="UP001629953"/>
    </source>
</evidence>
<dbReference type="InterPro" id="IPR029021">
    <property type="entry name" value="Prot-tyrosine_phosphatase-like"/>
</dbReference>
<organism evidence="2 3">
    <name type="scientific">Celerinatantimonas yamalensis</name>
    <dbReference type="NCBI Taxonomy" id="559956"/>
    <lineage>
        <taxon>Bacteria</taxon>
        <taxon>Pseudomonadati</taxon>
        <taxon>Pseudomonadota</taxon>
        <taxon>Gammaproteobacteria</taxon>
        <taxon>Celerinatantimonadaceae</taxon>
        <taxon>Celerinatantimonas</taxon>
    </lineage>
</organism>